<accession>A0ABU6FNZ4</accession>
<evidence type="ECO:0000313" key="1">
    <source>
        <dbReference type="EMBL" id="MEB8513770.1"/>
    </source>
</evidence>
<comment type="caution">
    <text evidence="1">The sequence shown here is derived from an EMBL/GenBank/DDBJ whole genome shotgun (WGS) entry which is preliminary data.</text>
</comment>
<organism evidence="1 2">
    <name type="scientific">Acidithiobacillus ferriphilus</name>
    <dbReference type="NCBI Taxonomy" id="1689834"/>
    <lineage>
        <taxon>Bacteria</taxon>
        <taxon>Pseudomonadati</taxon>
        <taxon>Pseudomonadota</taxon>
        <taxon>Acidithiobacillia</taxon>
        <taxon>Acidithiobacillales</taxon>
        <taxon>Acidithiobacillaceae</taxon>
        <taxon>Acidithiobacillus</taxon>
    </lineage>
</organism>
<reference evidence="1 2" key="1">
    <citation type="submission" date="2022-11" db="EMBL/GenBank/DDBJ databases">
        <title>Comparative genomics analysis of Acidithiobacillus ferriphilus.</title>
        <authorList>
            <person name="Ma L."/>
        </authorList>
    </citation>
    <scope>NUCLEOTIDE SEQUENCE [LARGE SCALE GENOMIC DNA]</scope>
    <source>
        <strain evidence="1 2">DY15</strain>
    </source>
</reference>
<protein>
    <submittedName>
        <fullName evidence="1">Uncharacterized protein</fullName>
    </submittedName>
</protein>
<evidence type="ECO:0000313" key="2">
    <source>
        <dbReference type="Proteomes" id="UP001308776"/>
    </source>
</evidence>
<sequence length="54" mass="5832">MRELWVKDNLYRRRAGITGFVNGLPLSSRISLVAATVRGQNSIILASRGSSVSG</sequence>
<proteinExistence type="predicted"/>
<dbReference type="Proteomes" id="UP001308776">
    <property type="component" value="Unassembled WGS sequence"/>
</dbReference>
<gene>
    <name evidence="1" type="ORF">OW717_06895</name>
</gene>
<dbReference type="EMBL" id="JAQGFR010000145">
    <property type="protein sequence ID" value="MEB8513770.1"/>
    <property type="molecule type" value="Genomic_DNA"/>
</dbReference>
<name>A0ABU6FNZ4_9PROT</name>
<keyword evidence="2" id="KW-1185">Reference proteome</keyword>